<organism evidence="2 3">
    <name type="scientific">Caulochytrium protostelioides</name>
    <dbReference type="NCBI Taxonomy" id="1555241"/>
    <lineage>
        <taxon>Eukaryota</taxon>
        <taxon>Fungi</taxon>
        <taxon>Fungi incertae sedis</taxon>
        <taxon>Chytridiomycota</taxon>
        <taxon>Chytridiomycota incertae sedis</taxon>
        <taxon>Chytridiomycetes</taxon>
        <taxon>Caulochytriales</taxon>
        <taxon>Caulochytriaceae</taxon>
        <taxon>Caulochytrium</taxon>
    </lineage>
</organism>
<evidence type="ECO:0000313" key="2">
    <source>
        <dbReference type="EMBL" id="RKP02866.1"/>
    </source>
</evidence>
<feature type="region of interest" description="Disordered" evidence="1">
    <location>
        <begin position="155"/>
        <end position="212"/>
    </location>
</feature>
<reference evidence="3" key="1">
    <citation type="journal article" date="2018" name="Nat. Microbiol.">
        <title>Leveraging single-cell genomics to expand the fungal tree of life.</title>
        <authorList>
            <person name="Ahrendt S.R."/>
            <person name="Quandt C.A."/>
            <person name="Ciobanu D."/>
            <person name="Clum A."/>
            <person name="Salamov A."/>
            <person name="Andreopoulos B."/>
            <person name="Cheng J.F."/>
            <person name="Woyke T."/>
            <person name="Pelin A."/>
            <person name="Henrissat B."/>
            <person name="Reynolds N.K."/>
            <person name="Benny G.L."/>
            <person name="Smith M.E."/>
            <person name="James T.Y."/>
            <person name="Grigoriev I.V."/>
        </authorList>
    </citation>
    <scope>NUCLEOTIDE SEQUENCE [LARGE SCALE GENOMIC DNA]</scope>
    <source>
        <strain evidence="3">ATCC 52028</strain>
    </source>
</reference>
<evidence type="ECO:0000313" key="3">
    <source>
        <dbReference type="Proteomes" id="UP000274922"/>
    </source>
</evidence>
<dbReference type="Proteomes" id="UP000274922">
    <property type="component" value="Unassembled WGS sequence"/>
</dbReference>
<gene>
    <name evidence="2" type="ORF">CXG81DRAFT_24466</name>
</gene>
<evidence type="ECO:0000256" key="1">
    <source>
        <dbReference type="SAM" id="MobiDB-lite"/>
    </source>
</evidence>
<feature type="compositionally biased region" description="Pro residues" evidence="1">
    <location>
        <begin position="351"/>
        <end position="364"/>
    </location>
</feature>
<dbReference type="OrthoDB" id="66510at2759"/>
<sequence>MAEQAARSLPRRMRPEPRARPTPRHEEAEAYLELVAGPIPLPLALGPAAAAAAASSTRLASPSAAVGTLLETSESELAPTAASTDANAAPVDAAAVAADAVDEAEGSLRRQAQLALMSHIELLQTASLQSLTMVLRNLVTEQAARDRADPLGLGDVAAASGRMGGDRRSASVPPPTGSPLASSCPTTPGAPTDGGANPFDAAATATAAQPADEAEPLGLSALLGSAMAQARHHGSNGALASALQTTLQDRAKGPQRLARQRSISFNSAMPPLAAALPTASGASVTPTLPTAAAAAAATTDAADAAASRPASPSPAAVTSGTRVRGRSISGLRSMFSGMGQGRRSAASSPAPEAPSPAPLDPPPLALTDPALALTPAGLAPADAAILTDNYTLASALAGLIIVVYKLLATNPFDRMDIVKASPAASASAMATAAAGPSVGPSTDTSIRGTGTGTGGAGGDAAPVPLSRVASQTAASTGGIVLRRCMDVQRQLVTVDWSRVTDEQQALWLEVDRLMVMVQTISQVRRDAARTAPAAAAPLEPASPTLSMATTAAFPTDPAVFRGEKPAAVRVGAAWGPEHDADGASLKQRSSQHDGDRQGRDTADADDDTAPATGRATRRSDYDLDVVLEAIDRVAVLAPRLVDQSVALTERQERMMAIGAITRVLDRMNRHQGAFADQRASPPRMANVNDLMDKIVRAGRQYADQRVTLTVAQQDRLDTSRLGALIDRADRLRYTNQESLSRQDRFLAEITRLAHAAGEPRRMNDQRFTITPQKEREMFLGGIANQLARMGERRMDAQCAHSAVVTREKAWNDVDQLLDRFGRMDDSRALQRAHARQAPSGAPPSR</sequence>
<protein>
    <submittedName>
        <fullName evidence="2">Uncharacterized protein</fullName>
    </submittedName>
</protein>
<dbReference type="AlphaFoldDB" id="A0A4P9XBT7"/>
<feature type="region of interest" description="Disordered" evidence="1">
    <location>
        <begin position="433"/>
        <end position="458"/>
    </location>
</feature>
<accession>A0A4P9XBT7</accession>
<feature type="region of interest" description="Disordered" evidence="1">
    <location>
        <begin position="304"/>
        <end position="368"/>
    </location>
</feature>
<proteinExistence type="predicted"/>
<feature type="region of interest" description="Disordered" evidence="1">
    <location>
        <begin position="575"/>
        <end position="615"/>
    </location>
</feature>
<dbReference type="EMBL" id="ML014133">
    <property type="protein sequence ID" value="RKP02866.1"/>
    <property type="molecule type" value="Genomic_DNA"/>
</dbReference>
<keyword evidence="3" id="KW-1185">Reference proteome</keyword>
<feature type="compositionally biased region" description="Basic and acidic residues" evidence="1">
    <location>
        <begin position="590"/>
        <end position="602"/>
    </location>
</feature>
<name>A0A4P9XBT7_9FUNG</name>
<feature type="compositionally biased region" description="Low complexity" evidence="1">
    <location>
        <begin position="304"/>
        <end position="319"/>
    </location>
</feature>
<feature type="region of interest" description="Disordered" evidence="1">
    <location>
        <begin position="1"/>
        <end position="26"/>
    </location>
</feature>
<feature type="compositionally biased region" description="Low complexity" evidence="1">
    <location>
        <begin position="200"/>
        <end position="212"/>
    </location>
</feature>
<feature type="compositionally biased region" description="Gly residues" evidence="1">
    <location>
        <begin position="449"/>
        <end position="458"/>
    </location>
</feature>
<feature type="compositionally biased region" description="Basic and acidic residues" evidence="1">
    <location>
        <begin position="13"/>
        <end position="26"/>
    </location>
</feature>